<dbReference type="Gene3D" id="2.160.20.10">
    <property type="entry name" value="Single-stranded right-handed beta-helix, Pectin lyase-like"/>
    <property type="match status" value="1"/>
</dbReference>
<gene>
    <name evidence="7" type="ORF">ED208_11885</name>
</gene>
<keyword evidence="8" id="KW-1185">Reference proteome</keyword>
<dbReference type="Pfam" id="PF05860">
    <property type="entry name" value="TPS"/>
    <property type="match status" value="1"/>
</dbReference>
<dbReference type="InterPro" id="IPR050909">
    <property type="entry name" value="Bact_Autotransporter_VF"/>
</dbReference>
<evidence type="ECO:0000259" key="6">
    <source>
        <dbReference type="SMART" id="SM00912"/>
    </source>
</evidence>
<name>A0A3N0V8L3_9GAMM</name>
<dbReference type="Proteomes" id="UP000282106">
    <property type="component" value="Unassembled WGS sequence"/>
</dbReference>
<proteinExistence type="predicted"/>
<evidence type="ECO:0000256" key="2">
    <source>
        <dbReference type="ARBA" id="ARBA00022525"/>
    </source>
</evidence>
<evidence type="ECO:0000313" key="8">
    <source>
        <dbReference type="Proteomes" id="UP000282106"/>
    </source>
</evidence>
<dbReference type="GO" id="GO:0005576">
    <property type="term" value="C:extracellular region"/>
    <property type="evidence" value="ECO:0007669"/>
    <property type="project" value="UniProtKB-SubCell"/>
</dbReference>
<dbReference type="InterPro" id="IPR008638">
    <property type="entry name" value="FhaB/CdiA-like_TPS"/>
</dbReference>
<sequence>MTKLRLNPLRAPLVYRRWLALAPVLTPALALAGPTGGTVIAGQVNIGQPDALTTLVQQNSQTAVVNWQQFNVGGQELVQFVQPSASAAILNRIVGGSPSEILGNISANGRVFLINTQGVMFGAGSRVDVAGLVASTLDISDADFLNGRYVLAGNGSGAGVVNQGQISAADGGFVVLAGDSARNSGLIQARLGDIVLASGSAMTLDLAGDGLINYRVDGAALSQAAGVANSGQLLADGGRVLMSANVARGLVRDVVNNSGLIRATGVAEENGEIVLLGAGGNVVNTGNLDASSTTSVGGSIQVLGDRDIRIEAGLIDASGAQGGGEIRLGGGIQGGEGLVQAERLYLAEAATVRADATVQGDGGRIAAYSQDHSVLAGLLSARGAGQGGDGGFVETSSHGLLTVTQVPQLSGATGGDWLIDPQDIDIVAGNGYGGISSSNPFEANSDNAQLGVNLITSALSGGTSVTVSTGGSGSQNGDIRLLTALDYNGTGHGTLTLDAAGGIFLNDKIFDSSSGGDSLNLNLNAGGNIVLGSTVDLGADGYANLSAYGDIGLGNLSAGEIQVSTSGNISLAAGQTLRSTAYGIHLTGQSLELSGLLDSAGEISVTASAGNLSGGGDYTAAGYIELYAHESGYGGYGGSAQPGDLVVDQVHAGNGVYISAAGAIQLGANSGYGDVVSAHDYLSIYGDSIRSSGNLVAVGDGDVSIDLAANAGSIDIDGSIQAVSQHGAARLQADAYQTSTYDPQTDSYQTSGGNISVGSIGVRAAESGVEGLPPRLGYNLLGYQPAASALLAADGNIDIGDIRVESYTPLLYASYGGNETLSAASAALLINPGSHASAGTVSLGKVEVYGYGDAHALIRGTGAVTLSDGLKVHSFVAEYIRTDNCDCNDPLTETVLFGNATAEIGEFANYNTNTFATNGLGSGLASEDFKVSLGYLNVRGPNALARISAGSLEIGTDSNPESASYGSSVLVQSHIGVNTQTEYLAEASHTVTDADGNVVYRDNISQAQAEFITSRAGGEQASQLYNGRVRVGGREASLSLQAANGGSIRVADALLGTQLVRGSIDVEGLGYVVDGDYYDYAYGGRGFDSYGLFLRPSLINAPVVTQFDEASPSPYLHWGAASFRVVGGEFVPYDVENPQYGGYLQDAAAGSLSLGGDLRLNGVGAAQGEVWADQVNLAGVRVNAAQGEVFGETGLAYDYGYYVNVQREYYEASNPTSGAVDSYQLRRQISGNHAVETLGGSVQAATAGLAGISFEGADSLHIGGELNVSGLSAEAGINSYASAVVDGAVRLDGRPDGSTPAYLREDLSFLGYSDPLPPTLPDTHSVLVGGRTGLQVNTESLRLNQGVDIRGTLIAGLLIDSADAVITGDVRIDAATGHIESNSPTVTSDPVNLDLGLAAIRLGTSTGSPVRIVDGGLTVIGGTEVDIGGLNLISDGDVRLDAGANGDIRQSLRDLVEQFEHPFTVTPDNRINLADTLDTEPLLSDLLGSSSRTCYAEIADCGFAVNTSGSADIQLNGQQIEAGAGQFSAGGDFTATASTGLEIGTVSAGAVLTLSNSESLSLSGNLSGGTVLLRTDGKFSNASGLVIVAGSGSLSIDAGSIDSAGNAGLLFLGSAGSLQLVADDINLSNYTLSADGAVRLEANTISLGGGSLLGDSLKLVAQSTLSLTGSDLTSNNGTSLSGNSVTVSIAQIDAANLDITSDGVLIIEDDSRLFGSNINLGGAGLLKINTSRIHSSGNLNLTSSDGSVAIGDSSELVGHTVAFVVGGNFSNTGAISVTANTGGLAINAGSVTSGGLLTLHSAGDMRLVANSINLAAYTLQVNGTASMDASSISLGAGSLTGGSLALTAQNALNLAGSSLVIGNDATLRGDSVTLSNAQIGATTLNISSGDALLIGSSELRSSALSLMGKSIAIEGGSLLSGSAISLGSASLLKIDSARIDSSGNLSLTASSDSVVIGNDSELNGHNVQLRGNVIDTRQARITATGDLSAIAADDLMLGRTSVGGALSLQAGDILSLSNSESLSLGGSLSGNTVSLSTAGAFGNAGALHVAAGTGGLVIHAGAIGSTDLLSLSSTGGLELVAANSINLAGYVLSATGAAHLAANTITLGSGALSGGSLTLAAQNALNLDGGNLTTGAGATLSGSLVKVSNTLIEAASLGITSGNTLRINNHSVLRGGTLNLTGKTVTIEGGSAQSGSAITIGSTGLLTIDGSQADSSGSLSLSSSGGSVAISNDSLLRGVNLQLHGKGAVSVENSRLLVSNNLEASGGKALTSIPAGSIELKGAGLTLRNAELAGGDVRLLGGVGLVTLDGGSIEGNIVRIEADSVTTPSAVQISANGFGARGKILDFGLASFSFGSGAAPFGDDEGLIEALTGTNADLRPSSGPNASFVASQFLTLGAISGSAHYLLFDSSDFTFNGTVRGASDLFLQVIPTDDRAPLGISDLSFARFARSLAIGSNNYSGDIFLLDGNGGPAGKALNAGTGTNYIFLTGGKVSGADKISTNGRVVVLGRVDTGVPEDIRSAGAKDLVLVSSDFSPAGPPSDAERASNPLLPDRSLPGHGGVSSDDSGDTQQQCDAI</sequence>
<organism evidence="7 8">
    <name type="scientific">Stagnimonas aquatica</name>
    <dbReference type="NCBI Taxonomy" id="2689987"/>
    <lineage>
        <taxon>Bacteria</taxon>
        <taxon>Pseudomonadati</taxon>
        <taxon>Pseudomonadota</taxon>
        <taxon>Gammaproteobacteria</taxon>
        <taxon>Nevskiales</taxon>
        <taxon>Nevskiaceae</taxon>
        <taxon>Stagnimonas</taxon>
    </lineage>
</organism>
<feature type="signal peptide" evidence="5">
    <location>
        <begin position="1"/>
        <end position="32"/>
    </location>
</feature>
<dbReference type="SUPFAM" id="SSF51126">
    <property type="entry name" value="Pectin lyase-like"/>
    <property type="match status" value="1"/>
</dbReference>
<feature type="region of interest" description="Disordered" evidence="4">
    <location>
        <begin position="2533"/>
        <end position="2577"/>
    </location>
</feature>
<evidence type="ECO:0000256" key="3">
    <source>
        <dbReference type="ARBA" id="ARBA00022729"/>
    </source>
</evidence>
<dbReference type="NCBIfam" id="TIGR01901">
    <property type="entry name" value="adhes_NPXG"/>
    <property type="match status" value="1"/>
</dbReference>
<keyword evidence="3 5" id="KW-0732">Signal</keyword>
<comment type="subcellular location">
    <subcellularLocation>
        <location evidence="1">Secreted</location>
    </subcellularLocation>
</comment>
<dbReference type="EMBL" id="RJVO01000005">
    <property type="protein sequence ID" value="ROH89103.1"/>
    <property type="molecule type" value="Genomic_DNA"/>
</dbReference>
<protein>
    <submittedName>
        <fullName evidence="7">Filamentous hemagglutinin N-terminal domain-containing protein</fullName>
    </submittedName>
</protein>
<dbReference type="PANTHER" id="PTHR12338">
    <property type="entry name" value="AUTOTRANSPORTER"/>
    <property type="match status" value="1"/>
</dbReference>
<evidence type="ECO:0000256" key="1">
    <source>
        <dbReference type="ARBA" id="ARBA00004613"/>
    </source>
</evidence>
<feature type="domain" description="Filamentous haemagglutinin FhaB/tRNA nuclease CdiA-like TPS" evidence="6">
    <location>
        <begin position="30"/>
        <end position="143"/>
    </location>
</feature>
<dbReference type="InParanoid" id="A0A3N0V8L3"/>
<evidence type="ECO:0000313" key="7">
    <source>
        <dbReference type="EMBL" id="ROH89103.1"/>
    </source>
</evidence>
<reference evidence="7 8" key="1">
    <citation type="submission" date="2018-10" db="EMBL/GenBank/DDBJ databases">
        <authorList>
            <person name="Chen W.-M."/>
        </authorList>
    </citation>
    <scope>NUCLEOTIDE SEQUENCE [LARGE SCALE GENOMIC DNA]</scope>
    <source>
        <strain evidence="7 8">THS-13</strain>
    </source>
</reference>
<keyword evidence="2" id="KW-0964">Secreted</keyword>
<comment type="caution">
    <text evidence="7">The sequence shown here is derived from an EMBL/GenBank/DDBJ whole genome shotgun (WGS) entry which is preliminary data.</text>
</comment>
<dbReference type="InterPro" id="IPR012334">
    <property type="entry name" value="Pectin_lyas_fold"/>
</dbReference>
<dbReference type="PANTHER" id="PTHR12338:SF8">
    <property type="entry name" value="HEME_HEMOPEXIN-BINDING PROTEIN"/>
    <property type="match status" value="1"/>
</dbReference>
<dbReference type="RefSeq" id="WP_123212125.1">
    <property type="nucleotide sequence ID" value="NZ_RJVO01000005.1"/>
</dbReference>
<accession>A0A3N0V8L3</accession>
<evidence type="ECO:0000256" key="4">
    <source>
        <dbReference type="SAM" id="MobiDB-lite"/>
    </source>
</evidence>
<feature type="compositionally biased region" description="Low complexity" evidence="4">
    <location>
        <begin position="2562"/>
        <end position="2577"/>
    </location>
</feature>
<feature type="chain" id="PRO_5018316071" evidence="5">
    <location>
        <begin position="33"/>
        <end position="2577"/>
    </location>
</feature>
<dbReference type="SMART" id="SM00912">
    <property type="entry name" value="Haemagg_act"/>
    <property type="match status" value="1"/>
</dbReference>
<evidence type="ECO:0000256" key="5">
    <source>
        <dbReference type="SAM" id="SignalP"/>
    </source>
</evidence>
<dbReference type="InterPro" id="IPR011050">
    <property type="entry name" value="Pectin_lyase_fold/virulence"/>
</dbReference>